<proteinExistence type="predicted"/>
<reference evidence="5 6" key="1">
    <citation type="submission" date="2023-06" db="EMBL/GenBank/DDBJ databases">
        <title>Antibody response to the Sneathia vaginalis cytopathogenic toxin A during pregnancy.</title>
        <authorList>
            <person name="Mccoy Z.T."/>
            <person name="Serrano M.G."/>
            <person name="Spaine K."/>
            <person name="Edwards D.J."/>
            <person name="Buck G.A."/>
            <person name="Jefferson K."/>
        </authorList>
    </citation>
    <scope>NUCLEOTIDE SEQUENCE [LARGE SCALE GENOMIC DNA]</scope>
    <source>
        <strain evidence="5 6">CCUG 42621</strain>
    </source>
</reference>
<dbReference type="Gene3D" id="1.10.260.40">
    <property type="entry name" value="lambda repressor-like DNA-binding domains"/>
    <property type="match status" value="1"/>
</dbReference>
<dbReference type="Pfam" id="PF00356">
    <property type="entry name" value="LacI"/>
    <property type="match status" value="1"/>
</dbReference>
<sequence>MKIRVKDIADKLGLSTSTVSVVLNNRPSRVSEKTKQKIFDMANKLNYQKDIDVNIDDKLRAKTIAILIVSFSCEEQMKIVVKLVEELKKINYTSLVIQTKDEDILNVLDIVVSKAVDGIILLEPNELDILEQYFEIFSLPKVIFTRSDKIFNFNCFSIDKEEKINEKNIEYIIKKLIDLVLYPEEKAVNIHLKRL</sequence>
<dbReference type="PANTHER" id="PTHR30146">
    <property type="entry name" value="LACI-RELATED TRANSCRIPTIONAL REPRESSOR"/>
    <property type="match status" value="1"/>
</dbReference>
<dbReference type="EMBL" id="JASSPP010000002">
    <property type="protein sequence ID" value="MDK9580310.1"/>
    <property type="molecule type" value="Genomic_DNA"/>
</dbReference>
<dbReference type="PROSITE" id="PS50932">
    <property type="entry name" value="HTH_LACI_2"/>
    <property type="match status" value="1"/>
</dbReference>
<keyword evidence="3" id="KW-0804">Transcription</keyword>
<comment type="caution">
    <text evidence="5">The sequence shown here is derived from an EMBL/GenBank/DDBJ whole genome shotgun (WGS) entry which is preliminary data.</text>
</comment>
<dbReference type="Proteomes" id="UP001225134">
    <property type="component" value="Unassembled WGS sequence"/>
</dbReference>
<dbReference type="SMART" id="SM00354">
    <property type="entry name" value="HTH_LACI"/>
    <property type="match status" value="1"/>
</dbReference>
<keyword evidence="2 5" id="KW-0238">DNA-binding</keyword>
<dbReference type="InterPro" id="IPR000843">
    <property type="entry name" value="HTH_LacI"/>
</dbReference>
<dbReference type="PANTHER" id="PTHR30146:SF109">
    <property type="entry name" value="HTH-TYPE TRANSCRIPTIONAL REGULATOR GALS"/>
    <property type="match status" value="1"/>
</dbReference>
<keyword evidence="6" id="KW-1185">Reference proteome</keyword>
<evidence type="ECO:0000256" key="2">
    <source>
        <dbReference type="ARBA" id="ARBA00023125"/>
    </source>
</evidence>
<dbReference type="SUPFAM" id="SSF47413">
    <property type="entry name" value="lambda repressor-like DNA-binding domains"/>
    <property type="match status" value="1"/>
</dbReference>
<organism evidence="5 6">
    <name type="scientific">Sneathia sanguinegens</name>
    <dbReference type="NCBI Taxonomy" id="40543"/>
    <lineage>
        <taxon>Bacteria</taxon>
        <taxon>Fusobacteriati</taxon>
        <taxon>Fusobacteriota</taxon>
        <taxon>Fusobacteriia</taxon>
        <taxon>Fusobacteriales</taxon>
        <taxon>Leptotrichiaceae</taxon>
        <taxon>Sneathia</taxon>
    </lineage>
</organism>
<dbReference type="GO" id="GO:0003677">
    <property type="term" value="F:DNA binding"/>
    <property type="evidence" value="ECO:0007669"/>
    <property type="project" value="UniProtKB-KW"/>
</dbReference>
<dbReference type="CDD" id="cd01392">
    <property type="entry name" value="HTH_LacI"/>
    <property type="match status" value="1"/>
</dbReference>
<evidence type="ECO:0000313" key="6">
    <source>
        <dbReference type="Proteomes" id="UP001225134"/>
    </source>
</evidence>
<name>A0ABT7HIH1_9FUSO</name>
<evidence type="ECO:0000259" key="4">
    <source>
        <dbReference type="PROSITE" id="PS50932"/>
    </source>
</evidence>
<protein>
    <submittedName>
        <fullName evidence="5">LacI family DNA-binding transcriptional regulator</fullName>
    </submittedName>
</protein>
<dbReference type="RefSeq" id="WP_285152675.1">
    <property type="nucleotide sequence ID" value="NZ_JASSPP010000002.1"/>
</dbReference>
<evidence type="ECO:0000256" key="3">
    <source>
        <dbReference type="ARBA" id="ARBA00023163"/>
    </source>
</evidence>
<accession>A0ABT7HIH1</accession>
<dbReference type="InterPro" id="IPR010982">
    <property type="entry name" value="Lambda_DNA-bd_dom_sf"/>
</dbReference>
<keyword evidence="1" id="KW-0805">Transcription regulation</keyword>
<feature type="domain" description="HTH lacI-type" evidence="4">
    <location>
        <begin position="3"/>
        <end position="50"/>
    </location>
</feature>
<dbReference type="Gene3D" id="3.40.50.2300">
    <property type="match status" value="1"/>
</dbReference>
<gene>
    <name evidence="5" type="ORF">QQA45_02090</name>
</gene>
<evidence type="ECO:0000313" key="5">
    <source>
        <dbReference type="EMBL" id="MDK9580310.1"/>
    </source>
</evidence>
<evidence type="ECO:0000256" key="1">
    <source>
        <dbReference type="ARBA" id="ARBA00023015"/>
    </source>
</evidence>